<gene>
    <name evidence="2" type="ORF">LSAA_11131</name>
</gene>
<dbReference type="EMBL" id="HG994585">
    <property type="protein sequence ID" value="CAF2975437.1"/>
    <property type="molecule type" value="Genomic_DNA"/>
</dbReference>
<keyword evidence="3" id="KW-1185">Reference proteome</keyword>
<protein>
    <submittedName>
        <fullName evidence="2">(salmon louse) hypothetical protein</fullName>
    </submittedName>
</protein>
<organism evidence="2 3">
    <name type="scientific">Lepeophtheirus salmonis</name>
    <name type="common">Salmon louse</name>
    <name type="synonym">Caligus salmonis</name>
    <dbReference type="NCBI Taxonomy" id="72036"/>
    <lineage>
        <taxon>Eukaryota</taxon>
        <taxon>Metazoa</taxon>
        <taxon>Ecdysozoa</taxon>
        <taxon>Arthropoda</taxon>
        <taxon>Crustacea</taxon>
        <taxon>Multicrustacea</taxon>
        <taxon>Hexanauplia</taxon>
        <taxon>Copepoda</taxon>
        <taxon>Siphonostomatoida</taxon>
        <taxon>Caligidae</taxon>
        <taxon>Lepeophtheirus</taxon>
    </lineage>
</organism>
<feature type="compositionally biased region" description="Low complexity" evidence="1">
    <location>
        <begin position="135"/>
        <end position="151"/>
    </location>
</feature>
<evidence type="ECO:0000313" key="2">
    <source>
        <dbReference type="EMBL" id="CAF2975437.1"/>
    </source>
</evidence>
<feature type="region of interest" description="Disordered" evidence="1">
    <location>
        <begin position="112"/>
        <end position="151"/>
    </location>
</feature>
<accession>A0A7R8D2L1</accession>
<dbReference type="Proteomes" id="UP000675881">
    <property type="component" value="Chromosome 6"/>
</dbReference>
<name>A0A7R8D2L1_LEPSM</name>
<reference evidence="2" key="1">
    <citation type="submission" date="2021-02" db="EMBL/GenBank/DDBJ databases">
        <authorList>
            <person name="Bekaert M."/>
        </authorList>
    </citation>
    <scope>NUCLEOTIDE SEQUENCE</scope>
    <source>
        <strain evidence="2">IoA-00</strain>
    </source>
</reference>
<dbReference type="OrthoDB" id="10638285at2759"/>
<proteinExistence type="predicted"/>
<sequence>MTLITRHSPNNCVPVSLTKLMSTICLHNQRRICPVTMTSLVRRHESAIFPDVFSPIYQKNLIRSWPCLVPQVLVQDCLKPKSHPLFQPQMIRELFRLGVSCFLEKTDWNKKKKRGSLSEGNEEEDEDPAGPIDNSPKSKSSDQSSSTGASSLNLKDLPTSICELRKAILDVMVDQGLLLHSEAMEIYDNPKDEMHRRSSRTHLLYNFLWLPEHLRMGTCFVDFINFYCDDAEYLDELLQSKLRPSHQTDKIDPPPKEKLSSSVKAMDVIEGKYYSFCLGRVVHEDEISHCARCRACFDHRYWHCDHCDRCSLGMSIGVCEHCGYRDVNESSGDSDEMSVCSVSELQ</sequence>
<evidence type="ECO:0000256" key="1">
    <source>
        <dbReference type="SAM" id="MobiDB-lite"/>
    </source>
</evidence>
<evidence type="ECO:0000313" key="3">
    <source>
        <dbReference type="Proteomes" id="UP000675881"/>
    </source>
</evidence>
<dbReference type="AlphaFoldDB" id="A0A7R8D2L1"/>